<keyword evidence="2" id="KW-1185">Reference proteome</keyword>
<dbReference type="AlphaFoldDB" id="A0A1Q2HR08"/>
<dbReference type="Pfam" id="PF17342">
    <property type="entry name" value="DUF5372"/>
    <property type="match status" value="1"/>
</dbReference>
<dbReference type="OrthoDB" id="3078624at2"/>
<dbReference type="EMBL" id="CP019633">
    <property type="protein sequence ID" value="AQQ09887.1"/>
    <property type="molecule type" value="Genomic_DNA"/>
</dbReference>
<dbReference type="Proteomes" id="UP000188273">
    <property type="component" value="Chromosome"/>
</dbReference>
<evidence type="ECO:0000313" key="1">
    <source>
        <dbReference type="EMBL" id="AQQ09887.1"/>
    </source>
</evidence>
<dbReference type="RefSeq" id="WP_077540602.1">
    <property type="nucleotide sequence ID" value="NZ_CP019633.1"/>
</dbReference>
<reference evidence="2" key="1">
    <citation type="submission" date="2017-02" db="EMBL/GenBank/DDBJ databases">
        <title>Comparative genomics and description of representatives of a novel lineage of planctomycetes thriving in anoxic sediments.</title>
        <authorList>
            <person name="Spring S."/>
            <person name="Bunk B."/>
            <person name="Sproer C."/>
            <person name="Klenk H.-P."/>
        </authorList>
    </citation>
    <scope>NUCLEOTIDE SEQUENCE [LARGE SCALE GENOMIC DNA]</scope>
    <source>
        <strain evidence="2">L21-RPul-D3</strain>
    </source>
</reference>
<dbReference type="KEGG" id="pbu:L21SP3_01707"/>
<gene>
    <name evidence="1" type="ORF">L21SP3_01707</name>
</gene>
<dbReference type="InterPro" id="IPR035315">
    <property type="entry name" value="DUF5372"/>
</dbReference>
<protein>
    <submittedName>
        <fullName evidence="1">Uncharacterized protein</fullName>
    </submittedName>
</protein>
<proteinExistence type="predicted"/>
<sequence length="97" mass="11329">MSTAPDGNDQVRYCTITHPFHPLYDTKIQIVSLKQTWGEDRVFYRQEDGRLTSIPACWTSIYEPHPFNFISQGRSAFRFRELLELVGLIDDFMVEGK</sequence>
<name>A0A1Q2HR08_9BACT</name>
<organism evidence="1 2">
    <name type="scientific">Sedimentisphaera cyanobacteriorum</name>
    <dbReference type="NCBI Taxonomy" id="1940790"/>
    <lineage>
        <taxon>Bacteria</taxon>
        <taxon>Pseudomonadati</taxon>
        <taxon>Planctomycetota</taxon>
        <taxon>Phycisphaerae</taxon>
        <taxon>Sedimentisphaerales</taxon>
        <taxon>Sedimentisphaeraceae</taxon>
        <taxon>Sedimentisphaera</taxon>
    </lineage>
</organism>
<evidence type="ECO:0000313" key="2">
    <source>
        <dbReference type="Proteomes" id="UP000188273"/>
    </source>
</evidence>
<accession>A0A1Q2HR08</accession>